<dbReference type="NCBIfam" id="TIGR01063">
    <property type="entry name" value="gyrA"/>
    <property type="match status" value="1"/>
</dbReference>
<evidence type="ECO:0000259" key="11">
    <source>
        <dbReference type="PROSITE" id="PS52040"/>
    </source>
</evidence>
<sequence length="922" mass="101379">MGELAKEILPVNIEDELKQSYLDYAMSVIVGRALPDARDGLKPVHRRVLYAMSELGNDWNKPYKKSARVVGDVIGKYHPHGDTAVYDTIVRMAQDFSLRYLLVDGQGNFGSVDGDNAAAMRYTEVRMTKLAHELLADLDKETVDWVPNYDGTEQIPAVMPTKVPNLLINGSSGIAVGMATNIPPHNLSEVIDGCLALMDNAELTVDDLMQYIPGPDFPTAGIINGRAGIIEAYRTGRGRIYVRARVEVEDIDKAGNRQQLVITELPYQLNKARLIEKIAELVKEKKIEGITELRDESDKDGMRVVIELRRGEVPDVVLNNLYAQTQMQSVFGINVVALVDGQPKIMNLKDMLEVFIRHRREVVTRRTVYELRKARERGHILEGQAVALSNIDPVIELIKASPTPAEAKERLIATAWESSAVEAMVERAGADSCRPEGLDAQFGLRDGKYYLSPEQAQAILELRLHRLTGLEHEKLLAEYQEILGLIGELIRILTNPERLMEVIREELEKVKAEFGDKRRTEIVASRLDLTIADLITEEERVVTISHGGYAKSQPLAAYEAQRRGGKGKSATGVKDEDYVEHLLVANSHATLLLFSSKGKVYWLRTFEIPEASRAARGRPLVNLLPLDEGERITAMLQIDLEALQQSAGADEDLDDEGVVIEGEATEVVEAEEVEEVEGETPELVAEPTGAYIFMATAFGTVKKTPLVQFSRPRSAGLIALKLEEGDTLIAAAITDGAKEVMLFSDAGKVLRFAESKVRTMGRTARGVRGMRLGKDQQLISMLIPEPGAQILTASERGFGKRTALGKFPRRGRGGQGVIAMVTSERNGKLVGAIQVQDGEEIMLISDQGTLVRTRVDEVSSSGRNTQGVTLIKLAKDETLVGLERVQEPTVVEEDELVEGEEGAEVAESADAPAADAEEGSEE</sequence>
<evidence type="ECO:0000256" key="8">
    <source>
        <dbReference type="HAMAP-Rule" id="MF_01897"/>
    </source>
</evidence>
<dbReference type="InterPro" id="IPR035516">
    <property type="entry name" value="Gyrase/topoIV_suA_C"/>
</dbReference>
<feature type="compositionally biased region" description="Acidic residues" evidence="10">
    <location>
        <begin position="892"/>
        <end position="904"/>
    </location>
</feature>
<feature type="region of interest" description="Disordered" evidence="10">
    <location>
        <begin position="892"/>
        <end position="922"/>
    </location>
</feature>
<dbReference type="GO" id="GO:0003677">
    <property type="term" value="F:DNA binding"/>
    <property type="evidence" value="ECO:0007669"/>
    <property type="project" value="UniProtKB-UniRule"/>
</dbReference>
<dbReference type="GO" id="GO:0006261">
    <property type="term" value="P:DNA-templated DNA replication"/>
    <property type="evidence" value="ECO:0007669"/>
    <property type="project" value="UniProtKB-UniRule"/>
</dbReference>
<evidence type="ECO:0000256" key="1">
    <source>
        <dbReference type="ARBA" id="ARBA00000185"/>
    </source>
</evidence>
<evidence type="ECO:0000256" key="9">
    <source>
        <dbReference type="PROSITE-ProRule" id="PRU01384"/>
    </source>
</evidence>
<dbReference type="InterPro" id="IPR013760">
    <property type="entry name" value="Topo_IIA-like_dom_sf"/>
</dbReference>
<dbReference type="AlphaFoldDB" id="A0AB35L359"/>
<dbReference type="SUPFAM" id="SSF56719">
    <property type="entry name" value="Type II DNA topoisomerase"/>
    <property type="match status" value="1"/>
</dbReference>
<dbReference type="Pfam" id="PF00521">
    <property type="entry name" value="DNA_topoisoIV"/>
    <property type="match status" value="1"/>
</dbReference>
<dbReference type="Gene3D" id="2.120.10.90">
    <property type="entry name" value="DNA gyrase/topoisomerase IV, subunit A, C-terminal"/>
    <property type="match status" value="1"/>
</dbReference>
<comment type="miscellaneous">
    <text evidence="8">Few gyrases are as efficient as E.coli at forming negative supercoils. Not all organisms have 2 type II topoisomerases; in organisms with a single type II topoisomerase this enzyme also has to decatenate newly replicated chromosomes.</text>
</comment>
<evidence type="ECO:0000256" key="7">
    <source>
        <dbReference type="ARBA" id="ARBA00023235"/>
    </source>
</evidence>
<dbReference type="InterPro" id="IPR013758">
    <property type="entry name" value="Topo_IIA_A/C_ab"/>
</dbReference>
<organism evidence="12 13">
    <name type="scientific">Ectopseudomonas oleovorans</name>
    <name type="common">Pseudomonas oleovorans</name>
    <dbReference type="NCBI Taxonomy" id="301"/>
    <lineage>
        <taxon>Bacteria</taxon>
        <taxon>Pseudomonadati</taxon>
        <taxon>Pseudomonadota</taxon>
        <taxon>Gammaproteobacteria</taxon>
        <taxon>Pseudomonadales</taxon>
        <taxon>Pseudomonadaceae</taxon>
        <taxon>Ectopseudomonas</taxon>
    </lineage>
</organism>
<dbReference type="GO" id="GO:0009330">
    <property type="term" value="C:DNA topoisomerase type II (double strand cut, ATP-hydrolyzing) complex"/>
    <property type="evidence" value="ECO:0007669"/>
    <property type="project" value="TreeGrafter"/>
</dbReference>
<keyword evidence="8" id="KW-0963">Cytoplasm</keyword>
<keyword evidence="6 8" id="KW-0238">DNA-binding</keyword>
<dbReference type="Gene3D" id="1.10.268.10">
    <property type="entry name" value="Topoisomerase, domain 3"/>
    <property type="match status" value="1"/>
</dbReference>
<comment type="subunit">
    <text evidence="8">Heterotetramer, composed of two GyrA and two GyrB chains. In the heterotetramer, GyrA contains the active site tyrosine that forms a transient covalent intermediate with DNA, while GyrB binds cofactors and catalyzes ATP hydrolysis.</text>
</comment>
<proteinExistence type="inferred from homology"/>
<dbReference type="FunFam" id="3.30.1360.40:FF:000002">
    <property type="entry name" value="DNA gyrase subunit A"/>
    <property type="match status" value="1"/>
</dbReference>
<dbReference type="Pfam" id="PF03989">
    <property type="entry name" value="DNA_gyraseA_C"/>
    <property type="match status" value="6"/>
</dbReference>
<dbReference type="NCBIfam" id="NF004044">
    <property type="entry name" value="PRK05561.1"/>
    <property type="match status" value="1"/>
</dbReference>
<gene>
    <name evidence="8 12" type="primary">gyrA</name>
    <name evidence="12" type="ORF">N7671_19245</name>
</gene>
<dbReference type="GO" id="GO:0005524">
    <property type="term" value="F:ATP binding"/>
    <property type="evidence" value="ECO:0007669"/>
    <property type="project" value="UniProtKB-UniRule"/>
</dbReference>
<comment type="similarity">
    <text evidence="2 8">Belongs to the type II topoisomerase GyrA/ParC subunit family.</text>
</comment>
<comment type="subcellular location">
    <subcellularLocation>
        <location evidence="8">Cytoplasm</location>
    </subcellularLocation>
</comment>
<dbReference type="InterPro" id="IPR013757">
    <property type="entry name" value="Topo_IIA_A_a_sf"/>
</dbReference>
<dbReference type="GO" id="GO:0034335">
    <property type="term" value="F:DNA negative supercoiling activity"/>
    <property type="evidence" value="ECO:0007669"/>
    <property type="project" value="UniProtKB-ARBA"/>
</dbReference>
<evidence type="ECO:0000256" key="3">
    <source>
        <dbReference type="ARBA" id="ARBA00022741"/>
    </source>
</evidence>
<dbReference type="RefSeq" id="WP_257598657.1">
    <property type="nucleotide sequence ID" value="NZ_JANKBU010000084.1"/>
</dbReference>
<dbReference type="EC" id="5.6.2.2" evidence="8"/>
<evidence type="ECO:0000256" key="6">
    <source>
        <dbReference type="ARBA" id="ARBA00023125"/>
    </source>
</evidence>
<reference evidence="12" key="1">
    <citation type="submission" date="2022-09" db="EMBL/GenBank/DDBJ databases">
        <title>Intensive care unit water sources are persistently colonized with multi-drug resistant bacteria and are the site of extensive horizontal gene transfer of antibiotic resistance genes.</title>
        <authorList>
            <person name="Diorio-Toth L."/>
        </authorList>
    </citation>
    <scope>NUCLEOTIDE SEQUENCE</scope>
    <source>
        <strain evidence="12">GD04000</strain>
    </source>
</reference>
<evidence type="ECO:0000256" key="2">
    <source>
        <dbReference type="ARBA" id="ARBA00008263"/>
    </source>
</evidence>
<keyword evidence="4 8" id="KW-0067">ATP-binding</keyword>
<feature type="active site" description="O-(5'-phospho-DNA)-tyrosine intermediate" evidence="8 9">
    <location>
        <position position="122"/>
    </location>
</feature>
<keyword evidence="3 8" id="KW-0547">Nucleotide-binding</keyword>
<feature type="compositionally biased region" description="Low complexity" evidence="10">
    <location>
        <begin position="905"/>
        <end position="914"/>
    </location>
</feature>
<dbReference type="InterPro" id="IPR006691">
    <property type="entry name" value="GyrA/parC_rep"/>
</dbReference>
<dbReference type="SUPFAM" id="SSF101904">
    <property type="entry name" value="GyrA/ParC C-terminal domain-like"/>
    <property type="match status" value="1"/>
</dbReference>
<evidence type="ECO:0000313" key="13">
    <source>
        <dbReference type="Proteomes" id="UP001159292"/>
    </source>
</evidence>
<dbReference type="Gene3D" id="3.90.199.10">
    <property type="entry name" value="Topoisomerase II, domain 5"/>
    <property type="match status" value="1"/>
</dbReference>
<dbReference type="SMART" id="SM00434">
    <property type="entry name" value="TOP4c"/>
    <property type="match status" value="1"/>
</dbReference>
<dbReference type="NCBIfam" id="NF004043">
    <property type="entry name" value="PRK05560.1"/>
    <property type="match status" value="1"/>
</dbReference>
<comment type="caution">
    <text evidence="12">The sequence shown here is derived from an EMBL/GenBank/DDBJ whole genome shotgun (WGS) entry which is preliminary data.</text>
</comment>
<dbReference type="InterPro" id="IPR005743">
    <property type="entry name" value="GyrA"/>
</dbReference>
<accession>A0AB35L359</accession>
<dbReference type="PANTHER" id="PTHR43493">
    <property type="entry name" value="DNA GYRASE/TOPOISOMERASE SUBUNIT A"/>
    <property type="match status" value="1"/>
</dbReference>
<evidence type="ECO:0000313" key="12">
    <source>
        <dbReference type="EMBL" id="MDH0569286.1"/>
    </source>
</evidence>
<dbReference type="HAMAP" id="MF_01897">
    <property type="entry name" value="GyrA"/>
    <property type="match status" value="1"/>
</dbReference>
<feature type="domain" description="Topo IIA-type catalytic" evidence="11">
    <location>
        <begin position="34"/>
        <end position="534"/>
    </location>
</feature>
<comment type="catalytic activity">
    <reaction evidence="1 8 9">
        <text>ATP-dependent breakage, passage and rejoining of double-stranded DNA.</text>
        <dbReference type="EC" id="5.6.2.2"/>
    </reaction>
</comment>
<dbReference type="PROSITE" id="PS52040">
    <property type="entry name" value="TOPO_IIA"/>
    <property type="match status" value="1"/>
</dbReference>
<dbReference type="GO" id="GO:0005694">
    <property type="term" value="C:chromosome"/>
    <property type="evidence" value="ECO:0007669"/>
    <property type="project" value="InterPro"/>
</dbReference>
<comment type="function">
    <text evidence="8">A type II topoisomerase that negatively supercoils closed circular double-stranded (ds) DNA in an ATP-dependent manner to modulate DNA topology and maintain chromosomes in an underwound state. Negative supercoiling favors strand separation, and DNA replication, transcription, recombination and repair, all of which involve strand separation. Also able to catalyze the interconversion of other topological isomers of dsDNA rings, including catenanes and knotted rings. Type II topoisomerases break and join 2 DNA strands simultaneously in an ATP-dependent manner.</text>
</comment>
<dbReference type="GO" id="GO:0005737">
    <property type="term" value="C:cytoplasm"/>
    <property type="evidence" value="ECO:0007669"/>
    <property type="project" value="UniProtKB-SubCell"/>
</dbReference>
<name>A0AB35L359_ECTOL</name>
<dbReference type="CDD" id="cd00187">
    <property type="entry name" value="TOP4c"/>
    <property type="match status" value="1"/>
</dbReference>
<dbReference type="GO" id="GO:0006265">
    <property type="term" value="P:DNA topological change"/>
    <property type="evidence" value="ECO:0007669"/>
    <property type="project" value="UniProtKB-UniRule"/>
</dbReference>
<keyword evidence="5 8" id="KW-0799">Topoisomerase</keyword>
<evidence type="ECO:0000256" key="5">
    <source>
        <dbReference type="ARBA" id="ARBA00023029"/>
    </source>
</evidence>
<feature type="short sequence motif" description="GyrA-box" evidence="8">
    <location>
        <begin position="561"/>
        <end position="567"/>
    </location>
</feature>
<dbReference type="InterPro" id="IPR002205">
    <property type="entry name" value="Topo_IIA_dom_A"/>
</dbReference>
<dbReference type="PANTHER" id="PTHR43493:SF5">
    <property type="entry name" value="DNA GYRASE SUBUNIT A, CHLOROPLASTIC_MITOCHONDRIAL"/>
    <property type="match status" value="1"/>
</dbReference>
<dbReference type="Gene3D" id="3.30.1360.40">
    <property type="match status" value="1"/>
</dbReference>
<keyword evidence="7 8" id="KW-0413">Isomerase</keyword>
<dbReference type="EMBL" id="JAOEET010000071">
    <property type="protein sequence ID" value="MDH0569286.1"/>
    <property type="molecule type" value="Genomic_DNA"/>
</dbReference>
<protein>
    <recommendedName>
        <fullName evidence="8">DNA gyrase subunit A</fullName>
        <ecNumber evidence="8">5.6.2.2</ecNumber>
    </recommendedName>
</protein>
<dbReference type="Proteomes" id="UP001159292">
    <property type="component" value="Unassembled WGS sequence"/>
</dbReference>
<evidence type="ECO:0000256" key="10">
    <source>
        <dbReference type="SAM" id="MobiDB-lite"/>
    </source>
</evidence>
<dbReference type="FunFam" id="3.90.199.10:FF:000001">
    <property type="entry name" value="DNA gyrase subunit A"/>
    <property type="match status" value="1"/>
</dbReference>
<evidence type="ECO:0000256" key="4">
    <source>
        <dbReference type="ARBA" id="ARBA00022840"/>
    </source>
</evidence>
<dbReference type="InterPro" id="IPR050220">
    <property type="entry name" value="Type_II_DNA_Topoisomerases"/>
</dbReference>